<feature type="region of interest" description="Disordered" evidence="1">
    <location>
        <begin position="508"/>
        <end position="547"/>
    </location>
</feature>
<feature type="compositionally biased region" description="Polar residues" evidence="1">
    <location>
        <begin position="518"/>
        <end position="547"/>
    </location>
</feature>
<dbReference type="SUPFAM" id="SSF48452">
    <property type="entry name" value="TPR-like"/>
    <property type="match status" value="1"/>
</dbReference>
<feature type="region of interest" description="Disordered" evidence="1">
    <location>
        <begin position="40"/>
        <end position="67"/>
    </location>
</feature>
<sequence>MYISSISLSLNLKLLRLVLLSGVASAFILSGCTAVRPRVQPYRARPTAPETSPGQSIPPPQRQEPAQVRQQLYQRTAPYTPQIRHQDLPSAEQLAYNRQVLQPVRATVRSRVSFYAQRAKSWQELEQQKSRYRTPEQSRKLISCQSKVTALHDAYTALQIQLFNDRNIADSRKKVIMPLQHLQNRDFTYLEGECPALFKQLSAQPQQIIPPGGITSPMTIPGNNVFQPGRPDFNKPDFSNYPQNRTRYGQDMNSRSADLLALTDPTPNYEERYQHARSLLKQGREQEARRIFNDLLASVRQTGNRTLQIKILKKISELEFALRNYLPARILYEELQQMNAPFDKQHLAALQSVDSQREKVDAYAALLLSSMTSDPEQDGFTVAQQARTFVQNFPGSPLRSNAENLEVKAELEAEQWFQGLLRQFDRLAANQQRNDALALLEKVPLDILPLDKQDIVQERKNSLTMPPPVQAPVQSYLPQFPTAAPDVSVTGNSPQEVQNQLNTVNRAQPATVTGDAPQETQNQPNTVNQAQPATVTGNVPQEAQNQP</sequence>
<evidence type="ECO:0008006" key="4">
    <source>
        <dbReference type="Google" id="ProtNLM"/>
    </source>
</evidence>
<keyword evidence="3" id="KW-1185">Reference proteome</keyword>
<dbReference type="InterPro" id="IPR011990">
    <property type="entry name" value="TPR-like_helical_dom_sf"/>
</dbReference>
<evidence type="ECO:0000313" key="3">
    <source>
        <dbReference type="Proteomes" id="UP000288892"/>
    </source>
</evidence>
<evidence type="ECO:0000313" key="2">
    <source>
        <dbReference type="EMBL" id="RWX51936.1"/>
    </source>
</evidence>
<name>A0A444JFR3_9BACT</name>
<dbReference type="AlphaFoldDB" id="A0A444JFR3"/>
<dbReference type="Gene3D" id="1.25.40.10">
    <property type="entry name" value="Tetratricopeptide repeat domain"/>
    <property type="match status" value="1"/>
</dbReference>
<gene>
    <name evidence="2" type="ORF">VU01_10601</name>
</gene>
<comment type="caution">
    <text evidence="2">The sequence shown here is derived from an EMBL/GenBank/DDBJ whole genome shotgun (WGS) entry which is preliminary data.</text>
</comment>
<protein>
    <recommendedName>
        <fullName evidence="4">Tetratricopeptide repeat-containing protein</fullName>
    </recommendedName>
</protein>
<organism evidence="2 3">
    <name type="scientific">Candidatus Electrothrix marina</name>
    <dbReference type="NCBI Taxonomy" id="1859130"/>
    <lineage>
        <taxon>Bacteria</taxon>
        <taxon>Pseudomonadati</taxon>
        <taxon>Thermodesulfobacteriota</taxon>
        <taxon>Desulfobulbia</taxon>
        <taxon>Desulfobulbales</taxon>
        <taxon>Desulfobulbaceae</taxon>
        <taxon>Candidatus Electrothrix</taxon>
    </lineage>
</organism>
<evidence type="ECO:0000256" key="1">
    <source>
        <dbReference type="SAM" id="MobiDB-lite"/>
    </source>
</evidence>
<proteinExistence type="predicted"/>
<accession>A0A444JFR3</accession>
<feature type="non-terminal residue" evidence="2">
    <location>
        <position position="547"/>
    </location>
</feature>
<dbReference type="Proteomes" id="UP000288892">
    <property type="component" value="Unassembled WGS sequence"/>
</dbReference>
<reference evidence="2 3" key="1">
    <citation type="submission" date="2017-01" db="EMBL/GenBank/DDBJ databases">
        <title>The cable genome- insights into the physiology and evolution of filamentous bacteria capable of sulfide oxidation via long distance electron transfer.</title>
        <authorList>
            <person name="Schreiber L."/>
            <person name="Bjerg J.T."/>
            <person name="Boggild A."/>
            <person name="Van De Vossenberg J."/>
            <person name="Meysman F."/>
            <person name="Nielsen L.P."/>
            <person name="Schramm A."/>
            <person name="Kjeldsen K.U."/>
        </authorList>
    </citation>
    <scope>NUCLEOTIDE SEQUENCE [LARGE SCALE GENOMIC DNA]</scope>
    <source>
        <strain evidence="2">A5</strain>
    </source>
</reference>
<dbReference type="EMBL" id="MTKS01000060">
    <property type="protein sequence ID" value="RWX51936.1"/>
    <property type="molecule type" value="Genomic_DNA"/>
</dbReference>